<reference evidence="2" key="1">
    <citation type="journal article" date="2023" name="G3 (Bethesda)">
        <title>Genome assembly and association tests identify interacting loci associated with vigor, precocity, and sex in interspecific pistachio rootstocks.</title>
        <authorList>
            <person name="Palmer W."/>
            <person name="Jacygrad E."/>
            <person name="Sagayaradj S."/>
            <person name="Cavanaugh K."/>
            <person name="Han R."/>
            <person name="Bertier L."/>
            <person name="Beede B."/>
            <person name="Kafkas S."/>
            <person name="Golino D."/>
            <person name="Preece J."/>
            <person name="Michelmore R."/>
        </authorList>
    </citation>
    <scope>NUCLEOTIDE SEQUENCE [LARGE SCALE GENOMIC DNA]</scope>
</reference>
<evidence type="ECO:0000313" key="2">
    <source>
        <dbReference type="Proteomes" id="UP001163603"/>
    </source>
</evidence>
<sequence length="344" mass="37782">MEYKSFCSCLFAVLLGLITSSQAYKFYVGGKDGWVLKPSESYNHWAERMRFQVNDTLYFKYNKDSNSVLVVNKDDYYSCNTKDPIQSLSDGDSVFHFNRSGPHYFISGNADNCNNGQKVIIVVMAVRHHHHHAPPSPSPAAASPLASSSPASHPSLSPPVESPHTSTPPSTLTEPPKSSSGNSSDIDSPAPAPSKSGSAGLASSAGSVLGFSVVASVVLGICFKVVKMEGQDDDDDDRTLEKKMLPPPVGVFQTREDLLKHVRDFALTQGYMISIKDSSRDRYVSVSFDRGGVYRKRLKTGENMRQRKTPSRLTNCPFEVVGKKDDDVWALTIKSAEHNHELTF</sequence>
<organism evidence="1 2">
    <name type="scientific">Pistacia integerrima</name>
    <dbReference type="NCBI Taxonomy" id="434235"/>
    <lineage>
        <taxon>Eukaryota</taxon>
        <taxon>Viridiplantae</taxon>
        <taxon>Streptophyta</taxon>
        <taxon>Embryophyta</taxon>
        <taxon>Tracheophyta</taxon>
        <taxon>Spermatophyta</taxon>
        <taxon>Magnoliopsida</taxon>
        <taxon>eudicotyledons</taxon>
        <taxon>Gunneridae</taxon>
        <taxon>Pentapetalae</taxon>
        <taxon>rosids</taxon>
        <taxon>malvids</taxon>
        <taxon>Sapindales</taxon>
        <taxon>Anacardiaceae</taxon>
        <taxon>Pistacia</taxon>
    </lineage>
</organism>
<comment type="caution">
    <text evidence="1">The sequence shown here is derived from an EMBL/GenBank/DDBJ whole genome shotgun (WGS) entry which is preliminary data.</text>
</comment>
<evidence type="ECO:0000313" key="1">
    <source>
        <dbReference type="EMBL" id="KAJ0053651.1"/>
    </source>
</evidence>
<gene>
    <name evidence="1" type="ORF">Pint_02285</name>
</gene>
<dbReference type="Proteomes" id="UP001163603">
    <property type="component" value="Chromosome 1"/>
</dbReference>
<keyword evidence="2" id="KW-1185">Reference proteome</keyword>
<name>A0ACC0ZK87_9ROSI</name>
<protein>
    <submittedName>
        <fullName evidence="1">Uncharacterized protein</fullName>
    </submittedName>
</protein>
<proteinExistence type="predicted"/>
<dbReference type="EMBL" id="CM047736">
    <property type="protein sequence ID" value="KAJ0053651.1"/>
    <property type="molecule type" value="Genomic_DNA"/>
</dbReference>
<accession>A0ACC0ZK87</accession>